<evidence type="ECO:0000256" key="1">
    <source>
        <dbReference type="SAM" id="MobiDB-lite"/>
    </source>
</evidence>
<feature type="region of interest" description="Disordered" evidence="1">
    <location>
        <begin position="91"/>
        <end position="118"/>
    </location>
</feature>
<organism evidence="2 3">
    <name type="scientific">Labedella endophytica</name>
    <dbReference type="NCBI Taxonomy" id="1523160"/>
    <lineage>
        <taxon>Bacteria</taxon>
        <taxon>Bacillati</taxon>
        <taxon>Actinomycetota</taxon>
        <taxon>Actinomycetes</taxon>
        <taxon>Micrococcales</taxon>
        <taxon>Microbacteriaceae</taxon>
        <taxon>Labedella</taxon>
    </lineage>
</organism>
<comment type="caution">
    <text evidence="2">The sequence shown here is derived from an EMBL/GenBank/DDBJ whole genome shotgun (WGS) entry which is preliminary data.</text>
</comment>
<dbReference type="OrthoDB" id="5119511at2"/>
<dbReference type="RefSeq" id="WP_127047117.1">
    <property type="nucleotide sequence ID" value="NZ_RZGZ01000001.1"/>
</dbReference>
<name>A0A3S0XDS1_9MICO</name>
<reference evidence="2 3" key="1">
    <citation type="submission" date="2018-12" db="EMBL/GenBank/DDBJ databases">
        <authorList>
            <person name="Li F."/>
        </authorList>
    </citation>
    <scope>NUCLEOTIDE SEQUENCE [LARGE SCALE GENOMIC DNA]</scope>
    <source>
        <strain evidence="2 3">EGI 6500705</strain>
    </source>
</reference>
<sequence length="118" mass="12648">MQRIFYSNDSVLTGTEITRALLEYAAALARHSSSQTVDIPVRQADGSIGRATLLIGPASQLIAEDEDSEFEEVRDDIALAKMRALTAELSSPRAVPAEAASTTADEVAPNADDSLEWL</sequence>
<evidence type="ECO:0000313" key="2">
    <source>
        <dbReference type="EMBL" id="RUR03581.1"/>
    </source>
</evidence>
<dbReference type="AlphaFoldDB" id="A0A3S0XDS1"/>
<accession>A0A3S0XDS1</accession>
<proteinExistence type="predicted"/>
<dbReference type="Proteomes" id="UP000274909">
    <property type="component" value="Unassembled WGS sequence"/>
</dbReference>
<protein>
    <submittedName>
        <fullName evidence="2">Uncharacterized protein</fullName>
    </submittedName>
</protein>
<keyword evidence="3" id="KW-1185">Reference proteome</keyword>
<gene>
    <name evidence="2" type="ORF">ELQ94_03365</name>
</gene>
<dbReference type="EMBL" id="RZGZ01000001">
    <property type="protein sequence ID" value="RUR03581.1"/>
    <property type="molecule type" value="Genomic_DNA"/>
</dbReference>
<evidence type="ECO:0000313" key="3">
    <source>
        <dbReference type="Proteomes" id="UP000274909"/>
    </source>
</evidence>